<keyword evidence="1" id="KW-0472">Membrane</keyword>
<keyword evidence="1" id="KW-0812">Transmembrane</keyword>
<feature type="transmembrane region" description="Helical" evidence="1">
    <location>
        <begin position="77"/>
        <end position="99"/>
    </location>
</feature>
<evidence type="ECO:0000256" key="1">
    <source>
        <dbReference type="SAM" id="Phobius"/>
    </source>
</evidence>
<gene>
    <name evidence="2" type="ORF">ENJ12_09420</name>
</gene>
<name>A0A831RYK6_9GAMM</name>
<evidence type="ECO:0000313" key="2">
    <source>
        <dbReference type="EMBL" id="HEC07060.1"/>
    </source>
</evidence>
<protein>
    <submittedName>
        <fullName evidence="2">Uncharacterized protein</fullName>
    </submittedName>
</protein>
<feature type="transmembrane region" description="Helical" evidence="1">
    <location>
        <begin position="174"/>
        <end position="194"/>
    </location>
</feature>
<feature type="transmembrane region" description="Helical" evidence="1">
    <location>
        <begin position="43"/>
        <end position="65"/>
    </location>
</feature>
<dbReference type="AlphaFoldDB" id="A0A831RYK6"/>
<comment type="caution">
    <text evidence="2">The sequence shown here is derived from an EMBL/GenBank/DDBJ whole genome shotgun (WGS) entry which is preliminary data.</text>
</comment>
<dbReference type="EMBL" id="DRLF01000325">
    <property type="protein sequence ID" value="HEC07060.1"/>
    <property type="molecule type" value="Genomic_DNA"/>
</dbReference>
<reference evidence="2" key="1">
    <citation type="journal article" date="2020" name="mSystems">
        <title>Genome- and Community-Level Interaction Insights into Carbon Utilization and Element Cycling Functions of Hydrothermarchaeota in Hydrothermal Sediment.</title>
        <authorList>
            <person name="Zhou Z."/>
            <person name="Liu Y."/>
            <person name="Xu W."/>
            <person name="Pan J."/>
            <person name="Luo Z.H."/>
            <person name="Li M."/>
        </authorList>
    </citation>
    <scope>NUCLEOTIDE SEQUENCE [LARGE SCALE GENOMIC DNA]</scope>
    <source>
        <strain evidence="2">HyVt-458</strain>
    </source>
</reference>
<feature type="transmembrane region" description="Helical" evidence="1">
    <location>
        <begin position="135"/>
        <end position="154"/>
    </location>
</feature>
<keyword evidence="1" id="KW-1133">Transmembrane helix</keyword>
<proteinExistence type="predicted"/>
<feature type="transmembrane region" description="Helical" evidence="1">
    <location>
        <begin position="105"/>
        <end position="123"/>
    </location>
</feature>
<sequence length="205" mass="22983">MNPSPSPGHLKPLLWLSIALLALSAATFFIIQNGSTAPPGGHVAPVKTAWLGTVLLCWYVYPALLLADRRLQASRGLLTIFLINMLARALIELAMMYAWHSWHPWYGISHDLFSLLLCLILGAKTPAATSLLRTYFLAMAFLFAVESFFAWYMMTHISSEQGPVFYVPSDPAHFTLLLSTGVIVGITWLFLAWFTRRWLYLPQPA</sequence>
<feature type="transmembrane region" description="Helical" evidence="1">
    <location>
        <begin position="12"/>
        <end position="31"/>
    </location>
</feature>
<dbReference type="Proteomes" id="UP000886339">
    <property type="component" value="Unassembled WGS sequence"/>
</dbReference>
<accession>A0A831RYK6</accession>
<organism evidence="2">
    <name type="scientific">Thiolapillus brandeum</name>
    <dbReference type="NCBI Taxonomy" id="1076588"/>
    <lineage>
        <taxon>Bacteria</taxon>
        <taxon>Pseudomonadati</taxon>
        <taxon>Pseudomonadota</taxon>
        <taxon>Gammaproteobacteria</taxon>
        <taxon>Chromatiales</taxon>
        <taxon>Sedimenticolaceae</taxon>
        <taxon>Thiolapillus</taxon>
    </lineage>
</organism>